<dbReference type="Gene3D" id="1.20.1070.10">
    <property type="entry name" value="Rhodopsin 7-helix transmembrane proteins"/>
    <property type="match status" value="1"/>
</dbReference>
<dbReference type="InterPro" id="IPR051119">
    <property type="entry name" value="Nematode_SR-like"/>
</dbReference>
<evidence type="ECO:0000256" key="3">
    <source>
        <dbReference type="ARBA" id="ARBA00022692"/>
    </source>
</evidence>
<feature type="transmembrane region" description="Helical" evidence="6">
    <location>
        <begin position="265"/>
        <end position="290"/>
    </location>
</feature>
<dbReference type="GO" id="GO:0016020">
    <property type="term" value="C:membrane"/>
    <property type="evidence" value="ECO:0007669"/>
    <property type="project" value="UniProtKB-SubCell"/>
</dbReference>
<dbReference type="GO" id="GO:0004888">
    <property type="term" value="F:transmembrane signaling receptor activity"/>
    <property type="evidence" value="ECO:0007669"/>
    <property type="project" value="InterPro"/>
</dbReference>
<dbReference type="PRINTS" id="PR00698">
    <property type="entry name" value="TMPROTEINSRG"/>
</dbReference>
<dbReference type="AlphaFoldDB" id="A0A0N4ZVJ8"/>
<comment type="similarity">
    <text evidence="2 6">Belongs to the nematode receptor-like protein srg family.</text>
</comment>
<evidence type="ECO:0000256" key="2">
    <source>
        <dbReference type="ARBA" id="ARBA00005692"/>
    </source>
</evidence>
<evidence type="ECO:0000256" key="6">
    <source>
        <dbReference type="RuleBase" id="RU280813"/>
    </source>
</evidence>
<evidence type="ECO:0000313" key="7">
    <source>
        <dbReference type="Proteomes" id="UP000038045"/>
    </source>
</evidence>
<dbReference type="WBParaSite" id="PTRK_0001260100.1">
    <property type="protein sequence ID" value="PTRK_0001260100.1"/>
    <property type="gene ID" value="PTRK_0001260100"/>
</dbReference>
<keyword evidence="7" id="KW-1185">Reference proteome</keyword>
<feature type="transmembrane region" description="Helical" evidence="6">
    <location>
        <begin position="129"/>
        <end position="148"/>
    </location>
</feature>
<evidence type="ECO:0000256" key="5">
    <source>
        <dbReference type="ARBA" id="ARBA00023136"/>
    </source>
</evidence>
<protein>
    <recommendedName>
        <fullName evidence="6">Serpentine receptor class gamma</fullName>
    </recommendedName>
</protein>
<evidence type="ECO:0000256" key="1">
    <source>
        <dbReference type="ARBA" id="ARBA00004141"/>
    </source>
</evidence>
<dbReference type="Proteomes" id="UP000038045">
    <property type="component" value="Unplaced"/>
</dbReference>
<keyword evidence="5 6" id="KW-0472">Membrane</keyword>
<keyword evidence="3 6" id="KW-0812">Transmembrane</keyword>
<dbReference type="SUPFAM" id="SSF81321">
    <property type="entry name" value="Family A G protein-coupled receptor-like"/>
    <property type="match status" value="1"/>
</dbReference>
<feature type="transmembrane region" description="Helical" evidence="6">
    <location>
        <begin position="42"/>
        <end position="60"/>
    </location>
</feature>
<accession>A0A0N4ZVJ8</accession>
<proteinExistence type="inferred from homology"/>
<feature type="transmembrane region" description="Helical" evidence="6">
    <location>
        <begin position="6"/>
        <end position="30"/>
    </location>
</feature>
<dbReference type="InterPro" id="IPR019426">
    <property type="entry name" value="7TM_GPCR_serpentine_rcpt_Srv"/>
</dbReference>
<organism evidence="7 8">
    <name type="scientific">Parastrongyloides trichosuri</name>
    <name type="common">Possum-specific nematode worm</name>
    <dbReference type="NCBI Taxonomy" id="131310"/>
    <lineage>
        <taxon>Eukaryota</taxon>
        <taxon>Metazoa</taxon>
        <taxon>Ecdysozoa</taxon>
        <taxon>Nematoda</taxon>
        <taxon>Chromadorea</taxon>
        <taxon>Rhabditida</taxon>
        <taxon>Tylenchina</taxon>
        <taxon>Panagrolaimomorpha</taxon>
        <taxon>Strongyloidoidea</taxon>
        <taxon>Strongyloididae</taxon>
        <taxon>Parastrongyloides</taxon>
    </lineage>
</organism>
<comment type="subcellular location">
    <subcellularLocation>
        <location evidence="1">Membrane</location>
        <topology evidence="1">Multi-pass membrane protein</topology>
    </subcellularLocation>
</comment>
<sequence>MIYQNIIFIFITIFEIPSLIFLIFVHIILILPSHKEKFSSTFYSLLFWNGIIDIVSYLSFTLHHRFPNYGIFTNAYYNFYLNQTDVRVLEFLRNYTNISQLIGTFFISFNRFTSLMFPVKHRFLWKKLLPLALIVIFLLPVILTWPILCDKMGYVPQNTSDINVGFRAKWLTNNAEWYNSFIVMTVLSFIFLLACLIINLSTLIILIKMSLNNNINKEGGKQKFNFTRERNFFLSALISFMGQLLLGIDNYVSGQFSQTKQYDNFYLMVMIFPIVNDLTIFPNVWLMLYISTPLRTIVFGFFKKQKSVIIIGQANTTLQIRSFVK</sequence>
<evidence type="ECO:0000256" key="4">
    <source>
        <dbReference type="ARBA" id="ARBA00022989"/>
    </source>
</evidence>
<feature type="transmembrane region" description="Helical" evidence="6">
    <location>
        <begin position="232"/>
        <end position="253"/>
    </location>
</feature>
<comment type="caution">
    <text evidence="6">Lacks conserved residue(s) required for the propagation of feature annotation.</text>
</comment>
<dbReference type="GO" id="GO:0007606">
    <property type="term" value="P:sensory perception of chemical stimulus"/>
    <property type="evidence" value="ECO:0007669"/>
    <property type="project" value="UniProtKB-UniRule"/>
</dbReference>
<dbReference type="Pfam" id="PF10323">
    <property type="entry name" value="7TM_GPCR_Srv"/>
    <property type="match status" value="1"/>
</dbReference>
<dbReference type="InterPro" id="IPR000609">
    <property type="entry name" value="7TM_GPCR_serpentine_rcpt_Srg"/>
</dbReference>
<reference evidence="8" key="1">
    <citation type="submission" date="2017-02" db="UniProtKB">
        <authorList>
            <consortium name="WormBaseParasite"/>
        </authorList>
    </citation>
    <scope>IDENTIFICATION</scope>
</reference>
<feature type="transmembrane region" description="Helical" evidence="6">
    <location>
        <begin position="181"/>
        <end position="211"/>
    </location>
</feature>
<dbReference type="PANTHER" id="PTHR31627">
    <property type="entry name" value="SERPENTINE RECEPTOR CLASS GAMMA-RELATED"/>
    <property type="match status" value="1"/>
</dbReference>
<name>A0A0N4ZVJ8_PARTI</name>
<keyword evidence="4 6" id="KW-1133">Transmembrane helix</keyword>
<evidence type="ECO:0000313" key="8">
    <source>
        <dbReference type="WBParaSite" id="PTRK_0001260100.1"/>
    </source>
</evidence>